<reference evidence="2 3" key="1">
    <citation type="submission" date="2017-12" db="EMBL/GenBank/DDBJ databases">
        <title>Comparative genomics of Botrytis spp.</title>
        <authorList>
            <person name="Valero-Jimenez C.A."/>
            <person name="Tapia P."/>
            <person name="Veloso J."/>
            <person name="Silva-Moreno E."/>
            <person name="Staats M."/>
            <person name="Valdes J.H."/>
            <person name="Van Kan J.A.L."/>
        </authorList>
    </citation>
    <scope>NUCLEOTIDE SEQUENCE [LARGE SCALE GENOMIC DNA]</scope>
    <source>
        <strain evidence="2 3">Bp0003</strain>
    </source>
</reference>
<organism evidence="2 3">
    <name type="scientific">Botrytis paeoniae</name>
    <dbReference type="NCBI Taxonomy" id="278948"/>
    <lineage>
        <taxon>Eukaryota</taxon>
        <taxon>Fungi</taxon>
        <taxon>Dikarya</taxon>
        <taxon>Ascomycota</taxon>
        <taxon>Pezizomycotina</taxon>
        <taxon>Leotiomycetes</taxon>
        <taxon>Helotiales</taxon>
        <taxon>Sclerotiniaceae</taxon>
        <taxon>Botrytis</taxon>
    </lineage>
</organism>
<protein>
    <submittedName>
        <fullName evidence="2">Uncharacterized protein</fullName>
    </submittedName>
</protein>
<dbReference type="EMBL" id="PQXI01000727">
    <property type="protein sequence ID" value="TGO13556.1"/>
    <property type="molecule type" value="Genomic_DNA"/>
</dbReference>
<dbReference type="Proteomes" id="UP000297910">
    <property type="component" value="Unassembled WGS sequence"/>
</dbReference>
<sequence length="217" mass="21569">MAKGKFIAHQEISANMTTTAAASEIGGITDGGGLFPTFVPSDIAGQTVFGCPISSFMSLDAKCPITGSGLPACATQTASFDEPCCGSLSAFATSVGDCYSSNAPACLNLEELTRSLTAFSATATDQQITNPCALYASATSISNPTETGEQAAETSGSGDSGESSGSEESSPTGSATDSANTAESTTSNSGAMKARGNLGLKTIATLALVGSLGVLWL</sequence>
<proteinExistence type="predicted"/>
<accession>A0A4Z1EM86</accession>
<evidence type="ECO:0000313" key="3">
    <source>
        <dbReference type="Proteomes" id="UP000297910"/>
    </source>
</evidence>
<comment type="caution">
    <text evidence="2">The sequence shown here is derived from an EMBL/GenBank/DDBJ whole genome shotgun (WGS) entry which is preliminary data.</text>
</comment>
<dbReference type="AlphaFoldDB" id="A0A4Z1EM86"/>
<evidence type="ECO:0000256" key="1">
    <source>
        <dbReference type="SAM" id="MobiDB-lite"/>
    </source>
</evidence>
<keyword evidence="3" id="KW-1185">Reference proteome</keyword>
<feature type="compositionally biased region" description="Low complexity" evidence="1">
    <location>
        <begin position="151"/>
        <end position="191"/>
    </location>
</feature>
<evidence type="ECO:0000313" key="2">
    <source>
        <dbReference type="EMBL" id="TGO13556.1"/>
    </source>
</evidence>
<feature type="region of interest" description="Disordered" evidence="1">
    <location>
        <begin position="143"/>
        <end position="193"/>
    </location>
</feature>
<name>A0A4Z1EM86_9HELO</name>
<gene>
    <name evidence="2" type="ORF">BPAE_0730g00010</name>
</gene>